<keyword evidence="1" id="KW-0812">Transmembrane</keyword>
<gene>
    <name evidence="2" type="ORF">GA0070614_0178</name>
</gene>
<keyword evidence="3" id="KW-1185">Reference proteome</keyword>
<evidence type="ECO:0000313" key="3">
    <source>
        <dbReference type="Proteomes" id="UP000198215"/>
    </source>
</evidence>
<reference evidence="3" key="1">
    <citation type="submission" date="2016-06" db="EMBL/GenBank/DDBJ databases">
        <authorList>
            <person name="Varghese N."/>
            <person name="Submissions Spin"/>
        </authorList>
    </citation>
    <scope>NUCLEOTIDE SEQUENCE [LARGE SCALE GENOMIC DNA]</scope>
    <source>
        <strain evidence="3">DSM 45161</strain>
    </source>
</reference>
<dbReference type="EMBL" id="LT607753">
    <property type="protein sequence ID" value="SCG35517.1"/>
    <property type="molecule type" value="Genomic_DNA"/>
</dbReference>
<protein>
    <submittedName>
        <fullName evidence="2">Uncharacterized protein</fullName>
    </submittedName>
</protein>
<sequence length="137" mass="14093">MTVTAHPATATPSLRRRALGVAAAVLAPAVIWAIGAMAGVDYTVENPGQPAFVVGLVPVLIFALGSALVGWLGLVVLERLTRRRAAVIWTTLAVALTLLSFVPVFATEASTGAKVALSVIHLAVAVPLIALLPARAR</sequence>
<dbReference type="RefSeq" id="WP_088974191.1">
    <property type="nucleotide sequence ID" value="NZ_LT607753.1"/>
</dbReference>
<feature type="transmembrane region" description="Helical" evidence="1">
    <location>
        <begin position="18"/>
        <end position="40"/>
    </location>
</feature>
<dbReference type="OrthoDB" id="3392819at2"/>
<proteinExistence type="predicted"/>
<keyword evidence="1" id="KW-1133">Transmembrane helix</keyword>
<feature type="transmembrane region" description="Helical" evidence="1">
    <location>
        <begin position="86"/>
        <end position="106"/>
    </location>
</feature>
<dbReference type="Proteomes" id="UP000198215">
    <property type="component" value="Chromosome I"/>
</dbReference>
<organism evidence="2 3">
    <name type="scientific">Micromonospora coxensis</name>
    <dbReference type="NCBI Taxonomy" id="356852"/>
    <lineage>
        <taxon>Bacteria</taxon>
        <taxon>Bacillati</taxon>
        <taxon>Actinomycetota</taxon>
        <taxon>Actinomycetes</taxon>
        <taxon>Micromonosporales</taxon>
        <taxon>Micromonosporaceae</taxon>
        <taxon>Micromonospora</taxon>
    </lineage>
</organism>
<feature type="transmembrane region" description="Helical" evidence="1">
    <location>
        <begin position="52"/>
        <end position="74"/>
    </location>
</feature>
<accession>A0A1C5GPM0</accession>
<evidence type="ECO:0000256" key="1">
    <source>
        <dbReference type="SAM" id="Phobius"/>
    </source>
</evidence>
<dbReference type="InterPro" id="IPR045713">
    <property type="entry name" value="DUF6069"/>
</dbReference>
<dbReference type="AlphaFoldDB" id="A0A1C5GPM0"/>
<dbReference type="Pfam" id="PF19545">
    <property type="entry name" value="DUF6069"/>
    <property type="match status" value="1"/>
</dbReference>
<evidence type="ECO:0000313" key="2">
    <source>
        <dbReference type="EMBL" id="SCG35517.1"/>
    </source>
</evidence>
<name>A0A1C5GPM0_9ACTN</name>
<keyword evidence="1" id="KW-0472">Membrane</keyword>
<feature type="transmembrane region" description="Helical" evidence="1">
    <location>
        <begin position="112"/>
        <end position="132"/>
    </location>
</feature>